<dbReference type="InterPro" id="IPR001314">
    <property type="entry name" value="Peptidase_S1A"/>
</dbReference>
<evidence type="ECO:0000256" key="3">
    <source>
        <dbReference type="ARBA" id="ARBA00022825"/>
    </source>
</evidence>
<evidence type="ECO:0000256" key="2">
    <source>
        <dbReference type="ARBA" id="ARBA00022801"/>
    </source>
</evidence>
<dbReference type="Gene3D" id="2.40.10.10">
    <property type="entry name" value="Trypsin-like serine proteases"/>
    <property type="match status" value="1"/>
</dbReference>
<evidence type="ECO:0000256" key="6">
    <source>
        <dbReference type="SAM" id="MobiDB-lite"/>
    </source>
</evidence>
<keyword evidence="3 5" id="KW-0720">Serine protease</keyword>
<dbReference type="InterPro" id="IPR050127">
    <property type="entry name" value="Serine_Proteases_S1"/>
</dbReference>
<dbReference type="GO" id="GO:0005615">
    <property type="term" value="C:extracellular space"/>
    <property type="evidence" value="ECO:0007669"/>
    <property type="project" value="TreeGrafter"/>
</dbReference>
<keyword evidence="1 5" id="KW-0645">Protease</keyword>
<reference evidence="8" key="1">
    <citation type="submission" date="2021-01" db="UniProtKB">
        <authorList>
            <consortium name="EnsemblMetazoa"/>
        </authorList>
    </citation>
    <scope>IDENTIFICATION</scope>
</reference>
<dbReference type="GO" id="GO:0004252">
    <property type="term" value="F:serine-type endopeptidase activity"/>
    <property type="evidence" value="ECO:0007669"/>
    <property type="project" value="InterPro"/>
</dbReference>
<evidence type="ECO:0000256" key="1">
    <source>
        <dbReference type="ARBA" id="ARBA00022670"/>
    </source>
</evidence>
<evidence type="ECO:0000313" key="8">
    <source>
        <dbReference type="EnsemblMetazoa" id="CLYHEMP001024.2"/>
    </source>
</evidence>
<keyword evidence="2 5" id="KW-0378">Hydrolase</keyword>
<accession>A0A7M5UTA4</accession>
<keyword evidence="9" id="KW-1185">Reference proteome</keyword>
<dbReference type="PRINTS" id="PR00722">
    <property type="entry name" value="CHYMOTRYPSIN"/>
</dbReference>
<evidence type="ECO:0000256" key="5">
    <source>
        <dbReference type="RuleBase" id="RU363034"/>
    </source>
</evidence>
<dbReference type="PROSITE" id="PS00134">
    <property type="entry name" value="TRYPSIN_HIS"/>
    <property type="match status" value="1"/>
</dbReference>
<evidence type="ECO:0000313" key="9">
    <source>
        <dbReference type="Proteomes" id="UP000594262"/>
    </source>
</evidence>
<keyword evidence="4" id="KW-1015">Disulfide bond</keyword>
<evidence type="ECO:0000259" key="7">
    <source>
        <dbReference type="PROSITE" id="PS50240"/>
    </source>
</evidence>
<name>A0A7M5UTA4_9CNID</name>
<organism evidence="8 9">
    <name type="scientific">Clytia hemisphaerica</name>
    <dbReference type="NCBI Taxonomy" id="252671"/>
    <lineage>
        <taxon>Eukaryota</taxon>
        <taxon>Metazoa</taxon>
        <taxon>Cnidaria</taxon>
        <taxon>Hydrozoa</taxon>
        <taxon>Hydroidolina</taxon>
        <taxon>Leptothecata</taxon>
        <taxon>Obeliida</taxon>
        <taxon>Clytiidae</taxon>
        <taxon>Clytia</taxon>
    </lineage>
</organism>
<dbReference type="Pfam" id="PF02140">
    <property type="entry name" value="SUEL_Lectin"/>
    <property type="match status" value="2"/>
</dbReference>
<dbReference type="SMART" id="SM00020">
    <property type="entry name" value="Tryp_SPc"/>
    <property type="match status" value="1"/>
</dbReference>
<dbReference type="Pfam" id="PF00089">
    <property type="entry name" value="Trypsin"/>
    <property type="match status" value="1"/>
</dbReference>
<feature type="domain" description="Peptidase S1" evidence="7">
    <location>
        <begin position="416"/>
        <end position="663"/>
    </location>
</feature>
<dbReference type="PROSITE" id="PS50240">
    <property type="entry name" value="TRYPSIN_DOM"/>
    <property type="match status" value="1"/>
</dbReference>
<dbReference type="InterPro" id="IPR033116">
    <property type="entry name" value="TRYPSIN_SER"/>
</dbReference>
<feature type="region of interest" description="Disordered" evidence="6">
    <location>
        <begin position="381"/>
        <end position="411"/>
    </location>
</feature>
<dbReference type="Gene3D" id="2.60.120.740">
    <property type="match status" value="2"/>
</dbReference>
<dbReference type="Proteomes" id="UP000594262">
    <property type="component" value="Unplaced"/>
</dbReference>
<dbReference type="InterPro" id="IPR018114">
    <property type="entry name" value="TRYPSIN_HIS"/>
</dbReference>
<dbReference type="InterPro" id="IPR009003">
    <property type="entry name" value="Peptidase_S1_PA"/>
</dbReference>
<dbReference type="OrthoDB" id="7863416at2759"/>
<dbReference type="PANTHER" id="PTHR24264">
    <property type="entry name" value="TRYPSIN-RELATED"/>
    <property type="match status" value="1"/>
</dbReference>
<protein>
    <recommendedName>
        <fullName evidence="7">Peptidase S1 domain-containing protein</fullName>
    </recommendedName>
</protein>
<dbReference type="EnsemblMetazoa" id="CLYHEMT001024.2">
    <property type="protein sequence ID" value="CLYHEMP001024.2"/>
    <property type="gene ID" value="CLYHEMG001024"/>
</dbReference>
<proteinExistence type="predicted"/>
<dbReference type="PROSITE" id="PS00135">
    <property type="entry name" value="TRYPSIN_SER"/>
    <property type="match status" value="1"/>
</dbReference>
<dbReference type="PANTHER" id="PTHR24264:SF54">
    <property type="entry name" value="PEPTIDASE S1 DOMAIN-CONTAINING PROTEIN"/>
    <property type="match status" value="1"/>
</dbReference>
<dbReference type="GO" id="GO:0006508">
    <property type="term" value="P:proteolysis"/>
    <property type="evidence" value="ECO:0007669"/>
    <property type="project" value="UniProtKB-KW"/>
</dbReference>
<dbReference type="InterPro" id="IPR043504">
    <property type="entry name" value="Peptidase_S1_PA_chymotrypsin"/>
</dbReference>
<sequence>TWKMTQCRGSEEDSDVFCRRGNYLHVVKATYGRLKYRPCLTYFSKLKQEIDVTKAVQRVCHGTKKCYLYKNAKEIFKYAKSEYDGNEKHLFFNVQFKCKGSAPPTFPPPTQATTKAPEYITRILCQGMVAVIGCFNPPNQVLQILSGTYGRTNSHSCRSYSKFSNDDNKKCWHDVTKYLKKSCDGQSGCGLQTKKIEKDFGNPCENKQTRKFLEVKFKCVSKVQTTPQIATTKQGKKRTTQATQTTKTTTITTTAIPPTTTTTTTTPPTPPPYLRKTLCQGKGSFIGCFTQGSVIRILNATFGRTDPNTCPSSNPRNDDITCYINAVPYTKFQCEGKAFCALNSDPGQYGQACKDISIRSFLDVKYKCVAKGSFTPKYDRTPPLIPSVPTAPSSNRTSNSSSSGHCGRSKVSMSRVVQGTDAKRGSWPWQIAIYTKRGAFICGGSIIAAKWIVTAAHCFQSTNPSDYYVIVGDNNRKTLNGNEFRYSMEQIINHRMYNMPSTDQHDYDISMVKVSRPIRFGQFVQPVCLPTNQQNTTIKANSSRCFVTGWGKAGQLTGVQTTLQQLEMKKVPHAECVSKLATAPGKPGDKITRRMFCATATRNQNVAGVCQGDSGGPFVCHENGQWVLNGVVSWGSPRCAPKDMYGVLADVSEFVSWINWITRSY</sequence>
<dbReference type="SUPFAM" id="SSF50494">
    <property type="entry name" value="Trypsin-like serine proteases"/>
    <property type="match status" value="1"/>
</dbReference>
<dbReference type="AlphaFoldDB" id="A0A7M5UTA4"/>
<dbReference type="CDD" id="cd00190">
    <property type="entry name" value="Tryp_SPc"/>
    <property type="match status" value="1"/>
</dbReference>
<dbReference type="InterPro" id="IPR043159">
    <property type="entry name" value="Lectin_gal-bd_sf"/>
</dbReference>
<evidence type="ECO:0000256" key="4">
    <source>
        <dbReference type="ARBA" id="ARBA00023157"/>
    </source>
</evidence>
<dbReference type="GO" id="GO:0030246">
    <property type="term" value="F:carbohydrate binding"/>
    <property type="evidence" value="ECO:0007669"/>
    <property type="project" value="InterPro"/>
</dbReference>
<feature type="compositionally biased region" description="Low complexity" evidence="6">
    <location>
        <begin position="393"/>
        <end position="411"/>
    </location>
</feature>
<dbReference type="CDD" id="cd22823">
    <property type="entry name" value="Gal_Rha_Lectin"/>
    <property type="match status" value="3"/>
</dbReference>
<dbReference type="InterPro" id="IPR001254">
    <property type="entry name" value="Trypsin_dom"/>
</dbReference>
<dbReference type="FunFam" id="2.40.10.10:FF:000003">
    <property type="entry name" value="Transmembrane serine protease 3"/>
    <property type="match status" value="1"/>
</dbReference>
<dbReference type="InterPro" id="IPR000922">
    <property type="entry name" value="Lectin_gal-bd_dom"/>
</dbReference>